<dbReference type="CDD" id="cd00092">
    <property type="entry name" value="HTH_CRP"/>
    <property type="match status" value="1"/>
</dbReference>
<evidence type="ECO:0000313" key="7">
    <source>
        <dbReference type="Proteomes" id="UP000065641"/>
    </source>
</evidence>
<evidence type="ECO:0000313" key="6">
    <source>
        <dbReference type="EMBL" id="ALO45482.1"/>
    </source>
</evidence>
<keyword evidence="3" id="KW-0804">Transcription</keyword>
<dbReference type="Gene3D" id="1.10.10.10">
    <property type="entry name" value="Winged helix-like DNA-binding domain superfamily/Winged helix DNA-binding domain"/>
    <property type="match status" value="1"/>
</dbReference>
<feature type="domain" description="HTH crp-type" evidence="5">
    <location>
        <begin position="173"/>
        <end position="246"/>
    </location>
</feature>
<keyword evidence="1" id="KW-0805">Transcription regulation</keyword>
<dbReference type="EMBL" id="CP013189">
    <property type="protein sequence ID" value="ALO45482.1"/>
    <property type="molecule type" value="Genomic_DNA"/>
</dbReference>
<reference evidence="6 7" key="1">
    <citation type="submission" date="2015-11" db="EMBL/GenBank/DDBJ databases">
        <authorList>
            <person name="Zhang Y."/>
            <person name="Guo Z."/>
        </authorList>
    </citation>
    <scope>NUCLEOTIDE SEQUENCE [LARGE SCALE GENOMIC DNA]</scope>
    <source>
        <strain evidence="6 7">KCTC 32221</strain>
    </source>
</reference>
<dbReference type="InterPro" id="IPR000595">
    <property type="entry name" value="cNMP-bd_dom"/>
</dbReference>
<dbReference type="Proteomes" id="UP000065641">
    <property type="component" value="Chromosome"/>
</dbReference>
<dbReference type="OrthoDB" id="7643467at2"/>
<dbReference type="STRING" id="1249552.PS2015_806"/>
<dbReference type="PATRIC" id="fig|1249552.3.peg.812"/>
<protein>
    <submittedName>
        <fullName evidence="6">Transcriptional activator Anr</fullName>
    </submittedName>
</protein>
<dbReference type="SMART" id="SM00100">
    <property type="entry name" value="cNMP"/>
    <property type="match status" value="1"/>
</dbReference>
<dbReference type="NCBIfam" id="NF008365">
    <property type="entry name" value="PRK11161.1"/>
    <property type="match status" value="1"/>
</dbReference>
<dbReference type="GO" id="GO:0005829">
    <property type="term" value="C:cytosol"/>
    <property type="evidence" value="ECO:0007669"/>
    <property type="project" value="TreeGrafter"/>
</dbReference>
<evidence type="ECO:0000256" key="2">
    <source>
        <dbReference type="ARBA" id="ARBA00023125"/>
    </source>
</evidence>
<gene>
    <name evidence="6" type="ORF">PS2015_806</name>
</gene>
<feature type="domain" description="Cyclic nucleotide-binding" evidence="4">
    <location>
        <begin position="39"/>
        <end position="109"/>
    </location>
</feature>
<evidence type="ECO:0000256" key="3">
    <source>
        <dbReference type="ARBA" id="ARBA00023163"/>
    </source>
</evidence>
<evidence type="ECO:0000259" key="5">
    <source>
        <dbReference type="PROSITE" id="PS51063"/>
    </source>
</evidence>
<dbReference type="PANTHER" id="PTHR24567:SF75">
    <property type="entry name" value="FUMARATE AND NITRATE REDUCTION REGULATORY PROTEIN"/>
    <property type="match status" value="1"/>
</dbReference>
<dbReference type="KEGG" id="pspi:PS2015_806"/>
<dbReference type="PROSITE" id="PS00042">
    <property type="entry name" value="HTH_CRP_1"/>
    <property type="match status" value="1"/>
</dbReference>
<dbReference type="InterPro" id="IPR012318">
    <property type="entry name" value="HTH_CRP"/>
</dbReference>
<dbReference type="RefSeq" id="WP_156412649.1">
    <property type="nucleotide sequence ID" value="NZ_CP013189.1"/>
</dbReference>
<evidence type="ECO:0000256" key="1">
    <source>
        <dbReference type="ARBA" id="ARBA00023015"/>
    </source>
</evidence>
<dbReference type="InterPro" id="IPR036390">
    <property type="entry name" value="WH_DNA-bd_sf"/>
</dbReference>
<dbReference type="CDD" id="cd00038">
    <property type="entry name" value="CAP_ED"/>
    <property type="match status" value="1"/>
</dbReference>
<dbReference type="GO" id="GO:0003700">
    <property type="term" value="F:DNA-binding transcription factor activity"/>
    <property type="evidence" value="ECO:0007669"/>
    <property type="project" value="InterPro"/>
</dbReference>
<sequence>MNEARVPNLASSANPMRARPCPHNPSVSCSSCRLSDLCLPISLNKSEIVQLDEIIERNRPLRKGEHLYRQNDEFRSVFAVRSGSFKSYVLGADGQSRVTGFYMPGEIIGMDGIATRKHGVSTMALEHSSICEIPFSQLEKLSHQLPNLQSRFFAIMGNEIVKDQQIHTLLSSYTAEQRLASFLLSLSSRYARCQLSPDRFILHMTRSDIGEYLGLTLETVSRVFSALQKKELITVKNREIEIRDMPKLRAILGE</sequence>
<dbReference type="SMART" id="SM00419">
    <property type="entry name" value="HTH_CRP"/>
    <property type="match status" value="1"/>
</dbReference>
<dbReference type="InterPro" id="IPR014710">
    <property type="entry name" value="RmlC-like_jellyroll"/>
</dbReference>
<dbReference type="PROSITE" id="PS51063">
    <property type="entry name" value="HTH_CRP_2"/>
    <property type="match status" value="1"/>
</dbReference>
<dbReference type="PRINTS" id="PR00034">
    <property type="entry name" value="HTHCRP"/>
</dbReference>
<dbReference type="InterPro" id="IPR018335">
    <property type="entry name" value="Tscrpt_reg_HTH_Crp-type_CS"/>
</dbReference>
<dbReference type="SUPFAM" id="SSF51206">
    <property type="entry name" value="cAMP-binding domain-like"/>
    <property type="match status" value="1"/>
</dbReference>
<dbReference type="Gene3D" id="2.60.120.10">
    <property type="entry name" value="Jelly Rolls"/>
    <property type="match status" value="1"/>
</dbReference>
<dbReference type="Pfam" id="PF00027">
    <property type="entry name" value="cNMP_binding"/>
    <property type="match status" value="1"/>
</dbReference>
<proteinExistence type="predicted"/>
<organism evidence="6 7">
    <name type="scientific">Pseudohongiella spirulinae</name>
    <dbReference type="NCBI Taxonomy" id="1249552"/>
    <lineage>
        <taxon>Bacteria</taxon>
        <taxon>Pseudomonadati</taxon>
        <taxon>Pseudomonadota</taxon>
        <taxon>Gammaproteobacteria</taxon>
        <taxon>Pseudomonadales</taxon>
        <taxon>Pseudohongiellaceae</taxon>
        <taxon>Pseudohongiella</taxon>
    </lineage>
</organism>
<dbReference type="FunFam" id="1.10.10.10:FF:000028">
    <property type="entry name" value="Fumarate/nitrate reduction transcriptional regulator Fnr"/>
    <property type="match status" value="1"/>
</dbReference>
<dbReference type="InterPro" id="IPR018490">
    <property type="entry name" value="cNMP-bd_dom_sf"/>
</dbReference>
<keyword evidence="7" id="KW-1185">Reference proteome</keyword>
<dbReference type="AlphaFoldDB" id="A0A0S2KB18"/>
<dbReference type="SUPFAM" id="SSF46785">
    <property type="entry name" value="Winged helix' DNA-binding domain"/>
    <property type="match status" value="1"/>
</dbReference>
<evidence type="ECO:0000259" key="4">
    <source>
        <dbReference type="PROSITE" id="PS50042"/>
    </source>
</evidence>
<dbReference type="InterPro" id="IPR050397">
    <property type="entry name" value="Env_Response_Regulators"/>
</dbReference>
<dbReference type="Pfam" id="PF13545">
    <property type="entry name" value="HTH_Crp_2"/>
    <property type="match status" value="1"/>
</dbReference>
<accession>A0A0S2KB18</accession>
<keyword evidence="2" id="KW-0238">DNA-binding</keyword>
<dbReference type="PROSITE" id="PS50042">
    <property type="entry name" value="CNMP_BINDING_3"/>
    <property type="match status" value="1"/>
</dbReference>
<dbReference type="PANTHER" id="PTHR24567">
    <property type="entry name" value="CRP FAMILY TRANSCRIPTIONAL REGULATORY PROTEIN"/>
    <property type="match status" value="1"/>
</dbReference>
<name>A0A0S2KB18_9GAMM</name>
<dbReference type="GO" id="GO:0003677">
    <property type="term" value="F:DNA binding"/>
    <property type="evidence" value="ECO:0007669"/>
    <property type="project" value="UniProtKB-KW"/>
</dbReference>
<dbReference type="InterPro" id="IPR036388">
    <property type="entry name" value="WH-like_DNA-bd_sf"/>
</dbReference>